<keyword evidence="3" id="KW-1185">Reference proteome</keyword>
<reference evidence="2 3" key="1">
    <citation type="submission" date="2023-02" db="EMBL/GenBank/DDBJ databases">
        <title>LHISI_Scaffold_Assembly.</title>
        <authorList>
            <person name="Stuart O.P."/>
            <person name="Cleave R."/>
            <person name="Magrath M.J.L."/>
            <person name="Mikheyev A.S."/>
        </authorList>
    </citation>
    <scope>NUCLEOTIDE SEQUENCE [LARGE SCALE GENOMIC DNA]</scope>
    <source>
        <strain evidence="2">Daus_M_001</strain>
        <tissue evidence="2">Leg muscle</tissue>
    </source>
</reference>
<name>A0ABQ9HUQ5_9NEOP</name>
<accession>A0ABQ9HUQ5</accession>
<dbReference type="Proteomes" id="UP001159363">
    <property type="component" value="Chromosome 3"/>
</dbReference>
<comment type="caution">
    <text evidence="2">The sequence shown here is derived from an EMBL/GenBank/DDBJ whole genome shotgun (WGS) entry which is preliminary data.</text>
</comment>
<evidence type="ECO:0000313" key="2">
    <source>
        <dbReference type="EMBL" id="KAJ8888121.1"/>
    </source>
</evidence>
<organism evidence="2 3">
    <name type="scientific">Dryococelus australis</name>
    <dbReference type="NCBI Taxonomy" id="614101"/>
    <lineage>
        <taxon>Eukaryota</taxon>
        <taxon>Metazoa</taxon>
        <taxon>Ecdysozoa</taxon>
        <taxon>Arthropoda</taxon>
        <taxon>Hexapoda</taxon>
        <taxon>Insecta</taxon>
        <taxon>Pterygota</taxon>
        <taxon>Neoptera</taxon>
        <taxon>Polyneoptera</taxon>
        <taxon>Phasmatodea</taxon>
        <taxon>Verophasmatodea</taxon>
        <taxon>Anareolatae</taxon>
        <taxon>Phasmatidae</taxon>
        <taxon>Eurycanthinae</taxon>
        <taxon>Dryococelus</taxon>
    </lineage>
</organism>
<evidence type="ECO:0000313" key="3">
    <source>
        <dbReference type="Proteomes" id="UP001159363"/>
    </source>
</evidence>
<dbReference type="EMBL" id="JARBHB010000003">
    <property type="protein sequence ID" value="KAJ8888121.1"/>
    <property type="molecule type" value="Genomic_DNA"/>
</dbReference>
<protein>
    <submittedName>
        <fullName evidence="2">Uncharacterized protein</fullName>
    </submittedName>
</protein>
<sequence>MNEPEVPSVLSSSQGNDNEFDSTDPISSSTSSVVPELNSATLTTSCLDFGHLISDRSVVVSLTDEEKYQWLKNLWVPSSDLKFPMNAEGKKNRSYERKWLEM</sequence>
<gene>
    <name evidence="2" type="ORF">PR048_007608</name>
</gene>
<feature type="region of interest" description="Disordered" evidence="1">
    <location>
        <begin position="1"/>
        <end position="34"/>
    </location>
</feature>
<feature type="compositionally biased region" description="Low complexity" evidence="1">
    <location>
        <begin position="23"/>
        <end position="34"/>
    </location>
</feature>
<evidence type="ECO:0000256" key="1">
    <source>
        <dbReference type="SAM" id="MobiDB-lite"/>
    </source>
</evidence>
<proteinExistence type="predicted"/>